<protein>
    <submittedName>
        <fullName evidence="9">Membrane-fusion protein involved in transport</fullName>
    </submittedName>
</protein>
<feature type="domain" description="CusB-like beta-barrel" evidence="7">
    <location>
        <begin position="233"/>
        <end position="302"/>
    </location>
</feature>
<feature type="domain" description="Multidrug resistance protein MdtA-like barrel-sandwich hybrid" evidence="6">
    <location>
        <begin position="83"/>
        <end position="215"/>
    </location>
</feature>
<dbReference type="InterPro" id="IPR058624">
    <property type="entry name" value="MdtA-like_HH"/>
</dbReference>
<dbReference type="Pfam" id="PF25954">
    <property type="entry name" value="Beta-barrel_RND_2"/>
    <property type="match status" value="1"/>
</dbReference>
<keyword evidence="4" id="KW-1133">Transmembrane helix</keyword>
<evidence type="ECO:0000313" key="9">
    <source>
        <dbReference type="EMBL" id="KTC75102.1"/>
    </source>
</evidence>
<evidence type="ECO:0000256" key="2">
    <source>
        <dbReference type="ARBA" id="ARBA00009477"/>
    </source>
</evidence>
<feature type="transmembrane region" description="Helical" evidence="4">
    <location>
        <begin position="17"/>
        <end position="36"/>
    </location>
</feature>
<dbReference type="InterPro" id="IPR058625">
    <property type="entry name" value="MdtA-like_BSH"/>
</dbReference>
<dbReference type="Gene3D" id="1.10.287.470">
    <property type="entry name" value="Helix hairpin bin"/>
    <property type="match status" value="1"/>
</dbReference>
<evidence type="ECO:0000256" key="4">
    <source>
        <dbReference type="SAM" id="Phobius"/>
    </source>
</evidence>
<dbReference type="Pfam" id="PF25876">
    <property type="entry name" value="HH_MFP_RND"/>
    <property type="match status" value="1"/>
</dbReference>
<dbReference type="PANTHER" id="PTHR30469:SF37">
    <property type="entry name" value="RAGD PROTEIN"/>
    <property type="match status" value="1"/>
</dbReference>
<comment type="caution">
    <text evidence="9">The sequence shown here is derived from an EMBL/GenBank/DDBJ whole genome shotgun (WGS) entry which is preliminary data.</text>
</comment>
<keyword evidence="10" id="KW-1185">Reference proteome</keyword>
<evidence type="ECO:0000259" key="6">
    <source>
        <dbReference type="Pfam" id="PF25917"/>
    </source>
</evidence>
<dbReference type="PATRIC" id="fig|447.4.peg.1170"/>
<gene>
    <name evidence="9" type="ORF">Lboz_1089</name>
</gene>
<evidence type="ECO:0000256" key="1">
    <source>
        <dbReference type="ARBA" id="ARBA00004196"/>
    </source>
</evidence>
<feature type="domain" description="Multidrug resistance protein MdtA-like C-terminal permuted SH3" evidence="8">
    <location>
        <begin position="311"/>
        <end position="365"/>
    </location>
</feature>
<dbReference type="STRING" id="447.Lboz_1089"/>
<dbReference type="InterPro" id="IPR058627">
    <property type="entry name" value="MdtA-like_C"/>
</dbReference>
<evidence type="ECO:0000313" key="10">
    <source>
        <dbReference type="Proteomes" id="UP000054695"/>
    </source>
</evidence>
<reference evidence="9 10" key="1">
    <citation type="submission" date="2015-11" db="EMBL/GenBank/DDBJ databases">
        <title>Genomic analysis of 38 Legionella species identifies large and diverse effector repertoires.</title>
        <authorList>
            <person name="Burstein D."/>
            <person name="Amaro F."/>
            <person name="Zusman T."/>
            <person name="Lifshitz Z."/>
            <person name="Cohen O."/>
            <person name="Gilbert J.A."/>
            <person name="Pupko T."/>
            <person name="Shuman H.A."/>
            <person name="Segal G."/>
        </authorList>
    </citation>
    <scope>NUCLEOTIDE SEQUENCE [LARGE SCALE GENOMIC DNA]</scope>
    <source>
        <strain evidence="9 10">WIGA</strain>
    </source>
</reference>
<name>A0A0W0RVE3_LEGBO</name>
<evidence type="ECO:0000259" key="8">
    <source>
        <dbReference type="Pfam" id="PF25967"/>
    </source>
</evidence>
<feature type="domain" description="Multidrug resistance protein MdtA-like alpha-helical hairpin" evidence="5">
    <location>
        <begin position="119"/>
        <end position="179"/>
    </location>
</feature>
<evidence type="ECO:0000259" key="5">
    <source>
        <dbReference type="Pfam" id="PF25876"/>
    </source>
</evidence>
<dbReference type="InterPro" id="IPR006143">
    <property type="entry name" value="RND_pump_MFP"/>
</dbReference>
<sequence>MLKTIQSHIKGHKHRRLVIAITVFLFIILVIIIFRVSAAISLRNETLAAAVPVVRVMTAEQEKGEDKIILPGNVQAWHESPIFARANGYIKKWYVDIGSHVKQGDLLAVIETPELDAQERQARADLKTAIANNQLAQITARRWLNLVKTKSVSQQETDEKVSTAAALEAAMFAAKANLQHLQELVGFQRVIAPFDGVITARATDIGDLIDAGSSATAPPLFRIAQTKPLRIYVKIPQYFSSRIKPNMTVELHFAEHPKQVFPAKLFETAQAIDPKTRTLLAQFISPNKNGELLPGSYTEVWFTLPIPPKTVILPVNTLLFQAQGLQVATLDKDNKIVLKSVTLRRDFGSKVEIATGVLPGDRVVLNPPDAIRNGETVRVVS</sequence>
<evidence type="ECO:0000256" key="3">
    <source>
        <dbReference type="ARBA" id="ARBA00022448"/>
    </source>
</evidence>
<dbReference type="Gene3D" id="2.40.50.100">
    <property type="match status" value="1"/>
</dbReference>
<dbReference type="Gene3D" id="2.40.420.20">
    <property type="match status" value="1"/>
</dbReference>
<keyword evidence="4" id="KW-0472">Membrane</keyword>
<dbReference type="Pfam" id="PF25917">
    <property type="entry name" value="BSH_RND"/>
    <property type="match status" value="1"/>
</dbReference>
<comment type="similarity">
    <text evidence="2">Belongs to the membrane fusion protein (MFP) (TC 8.A.1) family.</text>
</comment>
<organism evidence="9 10">
    <name type="scientific">Legionella bozemanae</name>
    <name type="common">Fluoribacter bozemanae</name>
    <dbReference type="NCBI Taxonomy" id="447"/>
    <lineage>
        <taxon>Bacteria</taxon>
        <taxon>Pseudomonadati</taxon>
        <taxon>Pseudomonadota</taxon>
        <taxon>Gammaproteobacteria</taxon>
        <taxon>Legionellales</taxon>
        <taxon>Legionellaceae</taxon>
        <taxon>Legionella</taxon>
    </lineage>
</organism>
<accession>A0A0W0RVE3</accession>
<dbReference type="GO" id="GO:1990281">
    <property type="term" value="C:efflux pump complex"/>
    <property type="evidence" value="ECO:0007669"/>
    <property type="project" value="TreeGrafter"/>
</dbReference>
<dbReference type="AlphaFoldDB" id="A0A0W0RVE3"/>
<dbReference type="InterPro" id="IPR058792">
    <property type="entry name" value="Beta-barrel_RND_2"/>
</dbReference>
<dbReference type="RefSeq" id="WP_058458766.1">
    <property type="nucleotide sequence ID" value="NZ_CAAAIY010000004.1"/>
</dbReference>
<dbReference type="NCBIfam" id="TIGR01730">
    <property type="entry name" value="RND_mfp"/>
    <property type="match status" value="1"/>
</dbReference>
<dbReference type="Pfam" id="PF25967">
    <property type="entry name" value="RND-MFP_C"/>
    <property type="match status" value="1"/>
</dbReference>
<dbReference type="PANTHER" id="PTHR30469">
    <property type="entry name" value="MULTIDRUG RESISTANCE PROTEIN MDTA"/>
    <property type="match status" value="1"/>
</dbReference>
<keyword evidence="3" id="KW-0813">Transport</keyword>
<dbReference type="Gene3D" id="2.40.30.170">
    <property type="match status" value="1"/>
</dbReference>
<keyword evidence="4" id="KW-0812">Transmembrane</keyword>
<dbReference type="GO" id="GO:0015562">
    <property type="term" value="F:efflux transmembrane transporter activity"/>
    <property type="evidence" value="ECO:0007669"/>
    <property type="project" value="TreeGrafter"/>
</dbReference>
<proteinExistence type="inferred from homology"/>
<dbReference type="OrthoDB" id="9806939at2"/>
<comment type="subcellular location">
    <subcellularLocation>
        <location evidence="1">Cell envelope</location>
    </subcellularLocation>
</comment>
<dbReference type="Proteomes" id="UP000054695">
    <property type="component" value="Unassembled WGS sequence"/>
</dbReference>
<dbReference type="SUPFAM" id="SSF111369">
    <property type="entry name" value="HlyD-like secretion proteins"/>
    <property type="match status" value="1"/>
</dbReference>
<dbReference type="EMBL" id="LNXU01000012">
    <property type="protein sequence ID" value="KTC75102.1"/>
    <property type="molecule type" value="Genomic_DNA"/>
</dbReference>
<evidence type="ECO:0000259" key="7">
    <source>
        <dbReference type="Pfam" id="PF25954"/>
    </source>
</evidence>